<feature type="region of interest" description="Disordered" evidence="1">
    <location>
        <begin position="18"/>
        <end position="44"/>
    </location>
</feature>
<dbReference type="Proteomes" id="UP000008068">
    <property type="component" value="Unassembled WGS sequence"/>
</dbReference>
<feature type="signal peptide" evidence="2">
    <location>
        <begin position="1"/>
        <end position="15"/>
    </location>
</feature>
<dbReference type="HOGENOM" id="CLU_552339_0_0_1"/>
<sequence>MILVLLLTIVNNIQGASDEFTEDQDPPSATPPFGRTLDPNKPEDQCSVISSEAAEQLQLHQHLRRLKINAGIVLHTQKQWSTHQELAYPDAHRCQWSIIIPNQDQLEDIYPAPDTTLEDRRSIQKIDRERVTTQHRLGRTAADILRRLEADDFKEDCQHYATSKLMHTIQWSVLSRIPFLKDFAENLQWIRMQKFHRNRWISNISPTMPKDTDSEGISQRRHKDGIINNHILPKSRIYECDEGFGRLSPRMQIPFETGSKVNPDIIKDPGIARQASTFYRDSTRCLRWILLKDIGQGSTEVNHLIQKPHKNLLERQRKKLKHKTSDDPSKPDPATKTSKGYPTKESENKGACHHSSGPPKQQEINRHKTSANIADKFVQETALVYELSSPALVAQREVSKDSGSVLSNTYPDHQVHSISLNQRSCLLFHQRNHETTIHQEVKCYQEDHLAINDWNHHDNTTTDMDSRHLQRKTTTRILSQSTTRIISQSATRIC</sequence>
<proteinExistence type="predicted"/>
<evidence type="ECO:0000256" key="2">
    <source>
        <dbReference type="SAM" id="SignalP"/>
    </source>
</evidence>
<reference evidence="4" key="1">
    <citation type="submission" date="2011-07" db="EMBL/GenBank/DDBJ databases">
        <authorList>
            <consortium name="Caenorhabditis brenneri Sequencing and Analysis Consortium"/>
            <person name="Wilson R.K."/>
        </authorList>
    </citation>
    <scope>NUCLEOTIDE SEQUENCE [LARGE SCALE GENOMIC DNA]</scope>
    <source>
        <strain evidence="4">PB2801</strain>
    </source>
</reference>
<dbReference type="InParanoid" id="G0PLN2"/>
<gene>
    <name evidence="3" type="ORF">CAEBREN_19721</name>
</gene>
<organism evidence="4">
    <name type="scientific">Caenorhabditis brenneri</name>
    <name type="common">Nematode worm</name>
    <dbReference type="NCBI Taxonomy" id="135651"/>
    <lineage>
        <taxon>Eukaryota</taxon>
        <taxon>Metazoa</taxon>
        <taxon>Ecdysozoa</taxon>
        <taxon>Nematoda</taxon>
        <taxon>Chromadorea</taxon>
        <taxon>Rhabditida</taxon>
        <taxon>Rhabditina</taxon>
        <taxon>Rhabditomorpha</taxon>
        <taxon>Rhabditoidea</taxon>
        <taxon>Rhabditidae</taxon>
        <taxon>Peloderinae</taxon>
        <taxon>Caenorhabditis</taxon>
    </lineage>
</organism>
<evidence type="ECO:0000313" key="4">
    <source>
        <dbReference type="Proteomes" id="UP000008068"/>
    </source>
</evidence>
<accession>G0PLN2</accession>
<protein>
    <submittedName>
        <fullName evidence="3">Uncharacterized protein</fullName>
    </submittedName>
</protein>
<feature type="region of interest" description="Disordered" evidence="1">
    <location>
        <begin position="318"/>
        <end position="364"/>
    </location>
</feature>
<dbReference type="AlphaFoldDB" id="G0PLN2"/>
<dbReference type="EMBL" id="GL381140">
    <property type="protein sequence ID" value="EGT35380.1"/>
    <property type="molecule type" value="Genomic_DNA"/>
</dbReference>
<keyword evidence="2" id="KW-0732">Signal</keyword>
<keyword evidence="4" id="KW-1185">Reference proteome</keyword>
<name>G0PLN2_CAEBE</name>
<evidence type="ECO:0000313" key="3">
    <source>
        <dbReference type="EMBL" id="EGT35380.1"/>
    </source>
</evidence>
<feature type="chain" id="PRO_5012045234" evidence="2">
    <location>
        <begin position="16"/>
        <end position="494"/>
    </location>
</feature>
<evidence type="ECO:0000256" key="1">
    <source>
        <dbReference type="SAM" id="MobiDB-lite"/>
    </source>
</evidence>